<name>A0A6N2T2D0_9FIRM</name>
<evidence type="ECO:0000259" key="9">
    <source>
        <dbReference type="Pfam" id="PF12704"/>
    </source>
</evidence>
<evidence type="ECO:0000256" key="5">
    <source>
        <dbReference type="ARBA" id="ARBA00023136"/>
    </source>
</evidence>
<dbReference type="PANTHER" id="PTHR30572">
    <property type="entry name" value="MEMBRANE COMPONENT OF TRANSPORTER-RELATED"/>
    <property type="match status" value="1"/>
</dbReference>
<comment type="subcellular location">
    <subcellularLocation>
        <location evidence="1">Cell membrane</location>
        <topology evidence="1">Multi-pass membrane protein</topology>
    </subcellularLocation>
</comment>
<dbReference type="PANTHER" id="PTHR30572:SF4">
    <property type="entry name" value="ABC TRANSPORTER PERMEASE YTRF"/>
    <property type="match status" value="1"/>
</dbReference>
<feature type="transmembrane region" description="Helical" evidence="7">
    <location>
        <begin position="21"/>
        <end position="41"/>
    </location>
</feature>
<keyword evidence="10" id="KW-0067">ATP-binding</keyword>
<evidence type="ECO:0000256" key="3">
    <source>
        <dbReference type="ARBA" id="ARBA00022692"/>
    </source>
</evidence>
<dbReference type="GO" id="GO:0005886">
    <property type="term" value="C:plasma membrane"/>
    <property type="evidence" value="ECO:0007669"/>
    <property type="project" value="UniProtKB-SubCell"/>
</dbReference>
<dbReference type="EMBL" id="CACRSL010000003">
    <property type="protein sequence ID" value="VYS98631.1"/>
    <property type="molecule type" value="Genomic_DNA"/>
</dbReference>
<feature type="domain" description="MacB-like periplasmic core" evidence="9">
    <location>
        <begin position="20"/>
        <end position="233"/>
    </location>
</feature>
<accession>A0A6N2T2D0</accession>
<gene>
    <name evidence="10" type="primary">macB_2</name>
    <name evidence="10" type="ORF">AULFYP135_01182</name>
</gene>
<keyword evidence="3 7" id="KW-0812">Transmembrane</keyword>
<evidence type="ECO:0000256" key="7">
    <source>
        <dbReference type="SAM" id="Phobius"/>
    </source>
</evidence>
<feature type="transmembrane region" description="Helical" evidence="7">
    <location>
        <begin position="357"/>
        <end position="383"/>
    </location>
</feature>
<evidence type="ECO:0000256" key="1">
    <source>
        <dbReference type="ARBA" id="ARBA00004651"/>
    </source>
</evidence>
<protein>
    <submittedName>
        <fullName evidence="10">Macrolide export ATP-binding/permease protein MacB</fullName>
        <ecNumber evidence="10">3.6.3.-</ecNumber>
    </submittedName>
</protein>
<feature type="transmembrane region" description="Helical" evidence="7">
    <location>
        <begin position="322"/>
        <end position="351"/>
    </location>
</feature>
<dbReference type="EC" id="3.6.3.-" evidence="10"/>
<evidence type="ECO:0000313" key="10">
    <source>
        <dbReference type="EMBL" id="VYS98631.1"/>
    </source>
</evidence>
<dbReference type="InterPro" id="IPR003838">
    <property type="entry name" value="ABC3_permease_C"/>
</dbReference>
<feature type="transmembrane region" description="Helical" evidence="7">
    <location>
        <begin position="277"/>
        <end position="301"/>
    </location>
</feature>
<dbReference type="Pfam" id="PF02687">
    <property type="entry name" value="FtsX"/>
    <property type="match status" value="1"/>
</dbReference>
<evidence type="ECO:0000259" key="8">
    <source>
        <dbReference type="Pfam" id="PF02687"/>
    </source>
</evidence>
<proteinExistence type="inferred from homology"/>
<sequence length="400" mass="43191">MIKENLKMALESIKSNKMRSFLTMLGIIIGIASVITIVSAGSGAKQYMMQQFESQTTTVYINVDSSEALDSEYITMEDISALSSMGDYVRGVTPYVGTTGDAIFRDKRHGVWINGGTQHIALVDGVSELYSGRFFSESDYLGGKNVAVIDDILAQDFFGTTDCVGMDIELRVKDKRTTVRVVGVCKNMYGDFATQDLQGNVYVPMGVVQELDEESSGKLRGVYLYSFDKKDVETMGNAAVRLLENRHGNRGRNIYYANNAKAQLESINSSMDMIQSFIAAVAAISLLVGGIGVMNIMLVAVTERTREIGIRKSLGAKTGAILFQFLTESAILTVIGGLIGLGLGCVGSYAICSLAGITPVFTLSAVLGTVVFSGVVGLFFGIYPARKAARLNPIEALRHE</sequence>
<dbReference type="GO" id="GO:0022857">
    <property type="term" value="F:transmembrane transporter activity"/>
    <property type="evidence" value="ECO:0007669"/>
    <property type="project" value="TreeGrafter"/>
</dbReference>
<dbReference type="GO" id="GO:0005524">
    <property type="term" value="F:ATP binding"/>
    <property type="evidence" value="ECO:0007669"/>
    <property type="project" value="UniProtKB-KW"/>
</dbReference>
<dbReference type="InterPro" id="IPR050250">
    <property type="entry name" value="Macrolide_Exporter_MacB"/>
</dbReference>
<keyword evidence="10" id="KW-0378">Hydrolase</keyword>
<keyword evidence="5 7" id="KW-0472">Membrane</keyword>
<organism evidence="10">
    <name type="scientific">uncultured Anaerotruncus sp</name>
    <dbReference type="NCBI Taxonomy" id="905011"/>
    <lineage>
        <taxon>Bacteria</taxon>
        <taxon>Bacillati</taxon>
        <taxon>Bacillota</taxon>
        <taxon>Clostridia</taxon>
        <taxon>Eubacteriales</taxon>
        <taxon>Oscillospiraceae</taxon>
        <taxon>Anaerotruncus</taxon>
        <taxon>environmental samples</taxon>
    </lineage>
</organism>
<keyword evidence="2" id="KW-1003">Cell membrane</keyword>
<dbReference type="AlphaFoldDB" id="A0A6N2T2D0"/>
<dbReference type="Pfam" id="PF12704">
    <property type="entry name" value="MacB_PCD"/>
    <property type="match status" value="1"/>
</dbReference>
<dbReference type="GO" id="GO:0016787">
    <property type="term" value="F:hydrolase activity"/>
    <property type="evidence" value="ECO:0007669"/>
    <property type="project" value="UniProtKB-KW"/>
</dbReference>
<comment type="similarity">
    <text evidence="6">Belongs to the ABC-4 integral membrane protein family.</text>
</comment>
<reference evidence="10" key="1">
    <citation type="submission" date="2019-11" db="EMBL/GenBank/DDBJ databases">
        <authorList>
            <person name="Feng L."/>
        </authorList>
    </citation>
    <scope>NUCLEOTIDE SEQUENCE</scope>
    <source>
        <strain evidence="10">AundefinedLFYP135</strain>
    </source>
</reference>
<evidence type="ECO:0000256" key="4">
    <source>
        <dbReference type="ARBA" id="ARBA00022989"/>
    </source>
</evidence>
<evidence type="ECO:0000256" key="2">
    <source>
        <dbReference type="ARBA" id="ARBA00022475"/>
    </source>
</evidence>
<feature type="domain" description="ABC3 transporter permease C-terminal" evidence="8">
    <location>
        <begin position="280"/>
        <end position="393"/>
    </location>
</feature>
<dbReference type="InterPro" id="IPR025857">
    <property type="entry name" value="MacB_PCD"/>
</dbReference>
<evidence type="ECO:0000256" key="6">
    <source>
        <dbReference type="ARBA" id="ARBA00038076"/>
    </source>
</evidence>
<keyword evidence="10" id="KW-0547">Nucleotide-binding</keyword>
<keyword evidence="4 7" id="KW-1133">Transmembrane helix</keyword>